<feature type="transmembrane region" description="Helical" evidence="5">
    <location>
        <begin position="173"/>
        <end position="199"/>
    </location>
</feature>
<feature type="transmembrane region" description="Helical" evidence="5">
    <location>
        <begin position="142"/>
        <end position="161"/>
    </location>
</feature>
<comment type="caution">
    <text evidence="6">The sequence shown here is derived from an EMBL/GenBank/DDBJ whole genome shotgun (WGS) entry which is preliminary data.</text>
</comment>
<dbReference type="Pfam" id="PF05653">
    <property type="entry name" value="Mg_trans_NIPA"/>
    <property type="match status" value="1"/>
</dbReference>
<dbReference type="GO" id="GO:0016020">
    <property type="term" value="C:membrane"/>
    <property type="evidence" value="ECO:0007669"/>
    <property type="project" value="UniProtKB-SubCell"/>
</dbReference>
<evidence type="ECO:0000313" key="6">
    <source>
        <dbReference type="EMBL" id="KAG4421856.1"/>
    </source>
</evidence>
<dbReference type="AlphaFoldDB" id="A0A8H7WBN8"/>
<gene>
    <name evidence="6" type="ORF">IFR04_004968</name>
</gene>
<evidence type="ECO:0000256" key="1">
    <source>
        <dbReference type="ARBA" id="ARBA00004141"/>
    </source>
</evidence>
<keyword evidence="4 5" id="KW-0472">Membrane</keyword>
<evidence type="ECO:0000256" key="3">
    <source>
        <dbReference type="ARBA" id="ARBA00022989"/>
    </source>
</evidence>
<dbReference type="OrthoDB" id="6428174at2759"/>
<dbReference type="Proteomes" id="UP000664132">
    <property type="component" value="Unassembled WGS sequence"/>
</dbReference>
<evidence type="ECO:0000256" key="2">
    <source>
        <dbReference type="ARBA" id="ARBA00022692"/>
    </source>
</evidence>
<proteinExistence type="predicted"/>
<dbReference type="InterPro" id="IPR037185">
    <property type="entry name" value="EmrE-like"/>
</dbReference>
<accession>A0A8H7WBN8</accession>
<evidence type="ECO:0000256" key="5">
    <source>
        <dbReference type="SAM" id="Phobius"/>
    </source>
</evidence>
<organism evidence="6 7">
    <name type="scientific">Cadophora malorum</name>
    <dbReference type="NCBI Taxonomy" id="108018"/>
    <lineage>
        <taxon>Eukaryota</taxon>
        <taxon>Fungi</taxon>
        <taxon>Dikarya</taxon>
        <taxon>Ascomycota</taxon>
        <taxon>Pezizomycotina</taxon>
        <taxon>Leotiomycetes</taxon>
        <taxon>Helotiales</taxon>
        <taxon>Ploettnerulaceae</taxon>
        <taxon>Cadophora</taxon>
    </lineage>
</organism>
<comment type="subcellular location">
    <subcellularLocation>
        <location evidence="1">Membrane</location>
        <topology evidence="1">Multi-pass membrane protein</topology>
    </subcellularLocation>
</comment>
<keyword evidence="3 5" id="KW-1133">Transmembrane helix</keyword>
<evidence type="ECO:0000256" key="4">
    <source>
        <dbReference type="ARBA" id="ARBA00023136"/>
    </source>
</evidence>
<feature type="transmembrane region" description="Helical" evidence="5">
    <location>
        <begin position="103"/>
        <end position="122"/>
    </location>
</feature>
<name>A0A8H7WBN8_9HELO</name>
<evidence type="ECO:0000313" key="7">
    <source>
        <dbReference type="Proteomes" id="UP000664132"/>
    </source>
</evidence>
<sequence>MRDEYIGVLLAVCGSFIIGSSYVLTKIGLGDANKKHGFKGDGFEYVKSPLWWSGMIMLVVGELFNFAAYAFAPAILVTPLGALSVLTGTVLGAYFLNERLSNLGKGGCALCIVGSIVIVANAPADKDIQTVDEILEYAVQPGFLIFCFVTALFSVVMIYVVSPKYGTTNPLHYLSICAATGAVSVMALKAFGIALKLTFAGSNQFTRPSTYLFALVASVCIAIQMNYFNKALNTFPQSVVSPIYYVTFTTAVLTASFVLFQGFNMTNAIETARLLCGFLIIFCGVYMLNYPSSSSSPYEFELLSGGHQSDSSVTRFTVRSLRASEEEARLERLSEEGEGFRRQSLT</sequence>
<dbReference type="InterPro" id="IPR008521">
    <property type="entry name" value="Mg_trans_NIPA"/>
</dbReference>
<feature type="transmembrane region" description="Helical" evidence="5">
    <location>
        <begin position="50"/>
        <end position="71"/>
    </location>
</feature>
<feature type="transmembrane region" description="Helical" evidence="5">
    <location>
        <begin position="211"/>
        <end position="228"/>
    </location>
</feature>
<reference evidence="6" key="1">
    <citation type="submission" date="2021-02" db="EMBL/GenBank/DDBJ databases">
        <title>Genome sequence Cadophora malorum strain M34.</title>
        <authorList>
            <person name="Stefanovic E."/>
            <person name="Vu D."/>
            <person name="Scully C."/>
            <person name="Dijksterhuis J."/>
            <person name="Roader J."/>
            <person name="Houbraken J."/>
        </authorList>
    </citation>
    <scope>NUCLEOTIDE SEQUENCE</scope>
    <source>
        <strain evidence="6">M34</strain>
    </source>
</reference>
<dbReference type="PANTHER" id="PTHR12570:SF85">
    <property type="entry name" value="DUF803 DOMAIN MEMBRANE PROTEIN (AFU_ORTHOLOGUE AFUA_1G15880)"/>
    <property type="match status" value="1"/>
</dbReference>
<feature type="transmembrane region" description="Helical" evidence="5">
    <location>
        <begin position="272"/>
        <end position="290"/>
    </location>
</feature>
<dbReference type="EMBL" id="JAFJYH010000058">
    <property type="protein sequence ID" value="KAG4421856.1"/>
    <property type="molecule type" value="Genomic_DNA"/>
</dbReference>
<keyword evidence="7" id="KW-1185">Reference proteome</keyword>
<feature type="transmembrane region" description="Helical" evidence="5">
    <location>
        <begin position="77"/>
        <end position="96"/>
    </location>
</feature>
<evidence type="ECO:0008006" key="8">
    <source>
        <dbReference type="Google" id="ProtNLM"/>
    </source>
</evidence>
<protein>
    <recommendedName>
        <fullName evidence="8">DUF803-domain-containing protein</fullName>
    </recommendedName>
</protein>
<feature type="transmembrane region" description="Helical" evidence="5">
    <location>
        <begin position="240"/>
        <end position="260"/>
    </location>
</feature>
<keyword evidence="2 5" id="KW-0812">Transmembrane</keyword>
<feature type="transmembrane region" description="Helical" evidence="5">
    <location>
        <begin position="6"/>
        <end position="29"/>
    </location>
</feature>
<dbReference type="GO" id="GO:0015095">
    <property type="term" value="F:magnesium ion transmembrane transporter activity"/>
    <property type="evidence" value="ECO:0007669"/>
    <property type="project" value="InterPro"/>
</dbReference>
<dbReference type="PANTHER" id="PTHR12570">
    <property type="match status" value="1"/>
</dbReference>
<dbReference type="SUPFAM" id="SSF103481">
    <property type="entry name" value="Multidrug resistance efflux transporter EmrE"/>
    <property type="match status" value="2"/>
</dbReference>